<reference evidence="6" key="1">
    <citation type="journal article" date="2013" name="Nature">
        <title>Pan genome of the phytoplankton Emiliania underpins its global distribution.</title>
        <authorList>
            <person name="Read B.A."/>
            <person name="Kegel J."/>
            <person name="Klute M.J."/>
            <person name="Kuo A."/>
            <person name="Lefebvre S.C."/>
            <person name="Maumus F."/>
            <person name="Mayer C."/>
            <person name="Miller J."/>
            <person name="Monier A."/>
            <person name="Salamov A."/>
            <person name="Young J."/>
            <person name="Aguilar M."/>
            <person name="Claverie J.M."/>
            <person name="Frickenhaus S."/>
            <person name="Gonzalez K."/>
            <person name="Herman E.K."/>
            <person name="Lin Y.C."/>
            <person name="Napier J."/>
            <person name="Ogata H."/>
            <person name="Sarno A.F."/>
            <person name="Shmutz J."/>
            <person name="Schroeder D."/>
            <person name="de Vargas C."/>
            <person name="Verret F."/>
            <person name="von Dassow P."/>
            <person name="Valentin K."/>
            <person name="Van de Peer Y."/>
            <person name="Wheeler G."/>
            <person name="Dacks J.B."/>
            <person name="Delwiche C.F."/>
            <person name="Dyhrman S.T."/>
            <person name="Glockner G."/>
            <person name="John U."/>
            <person name="Richards T."/>
            <person name="Worden A.Z."/>
            <person name="Zhang X."/>
            <person name="Grigoriev I.V."/>
            <person name="Allen A.E."/>
            <person name="Bidle K."/>
            <person name="Borodovsky M."/>
            <person name="Bowler C."/>
            <person name="Brownlee C."/>
            <person name="Cock J.M."/>
            <person name="Elias M."/>
            <person name="Gladyshev V.N."/>
            <person name="Groth M."/>
            <person name="Guda C."/>
            <person name="Hadaegh A."/>
            <person name="Iglesias-Rodriguez M.D."/>
            <person name="Jenkins J."/>
            <person name="Jones B.M."/>
            <person name="Lawson T."/>
            <person name="Leese F."/>
            <person name="Lindquist E."/>
            <person name="Lobanov A."/>
            <person name="Lomsadze A."/>
            <person name="Malik S.B."/>
            <person name="Marsh M.E."/>
            <person name="Mackinder L."/>
            <person name="Mock T."/>
            <person name="Mueller-Roeber B."/>
            <person name="Pagarete A."/>
            <person name="Parker M."/>
            <person name="Probert I."/>
            <person name="Quesneville H."/>
            <person name="Raines C."/>
            <person name="Rensing S.A."/>
            <person name="Riano-Pachon D.M."/>
            <person name="Richier S."/>
            <person name="Rokitta S."/>
            <person name="Shiraiwa Y."/>
            <person name="Soanes D.M."/>
            <person name="van der Giezen M."/>
            <person name="Wahlund T.M."/>
            <person name="Williams B."/>
            <person name="Wilson W."/>
            <person name="Wolfe G."/>
            <person name="Wurch L.L."/>
        </authorList>
    </citation>
    <scope>NUCLEOTIDE SEQUENCE</scope>
</reference>
<dbReference type="PROSITE" id="PS50011">
    <property type="entry name" value="PROTEIN_KINASE_DOM"/>
    <property type="match status" value="1"/>
</dbReference>
<dbReference type="InterPro" id="IPR017441">
    <property type="entry name" value="Protein_kinase_ATP_BS"/>
</dbReference>
<evidence type="ECO:0000313" key="6">
    <source>
        <dbReference type="Proteomes" id="UP000013827"/>
    </source>
</evidence>
<evidence type="ECO:0000313" key="5">
    <source>
        <dbReference type="EnsemblProtists" id="EOD29392"/>
    </source>
</evidence>
<protein>
    <recommendedName>
        <fullName evidence="4">Protein kinase domain-containing protein</fullName>
    </recommendedName>
</protein>
<dbReference type="PROSITE" id="PS00107">
    <property type="entry name" value="PROTEIN_KINASE_ATP"/>
    <property type="match status" value="1"/>
</dbReference>
<dbReference type="Pfam" id="PF07714">
    <property type="entry name" value="PK_Tyr_Ser-Thr"/>
    <property type="match status" value="1"/>
</dbReference>
<dbReference type="GeneID" id="19046741"/>
<dbReference type="InterPro" id="IPR001245">
    <property type="entry name" value="Ser-Thr/Tyr_kinase_cat_dom"/>
</dbReference>
<dbReference type="PANTHER" id="PTHR27001">
    <property type="entry name" value="OS01G0253100 PROTEIN"/>
    <property type="match status" value="1"/>
</dbReference>
<organism evidence="5 6">
    <name type="scientific">Emiliania huxleyi (strain CCMP1516)</name>
    <dbReference type="NCBI Taxonomy" id="280463"/>
    <lineage>
        <taxon>Eukaryota</taxon>
        <taxon>Haptista</taxon>
        <taxon>Haptophyta</taxon>
        <taxon>Prymnesiophyceae</taxon>
        <taxon>Isochrysidales</taxon>
        <taxon>Noelaerhabdaceae</taxon>
        <taxon>Emiliania</taxon>
    </lineage>
</organism>
<dbReference type="GO" id="GO:0005886">
    <property type="term" value="C:plasma membrane"/>
    <property type="evidence" value="ECO:0007669"/>
    <property type="project" value="TreeGrafter"/>
</dbReference>
<dbReference type="Gene3D" id="1.10.510.10">
    <property type="entry name" value="Transferase(Phosphotransferase) domain 1"/>
    <property type="match status" value="1"/>
</dbReference>
<evidence type="ECO:0000256" key="3">
    <source>
        <dbReference type="PROSITE-ProRule" id="PRU10141"/>
    </source>
</evidence>
<dbReference type="PANTHER" id="PTHR27001:SF931">
    <property type="entry name" value="OS11G0664100 PROTEIN"/>
    <property type="match status" value="1"/>
</dbReference>
<accession>A0A0D3K0V7</accession>
<name>A0A0D3K0V7_EMIH1</name>
<dbReference type="GO" id="GO:0004672">
    <property type="term" value="F:protein kinase activity"/>
    <property type="evidence" value="ECO:0007669"/>
    <property type="project" value="InterPro"/>
</dbReference>
<dbReference type="HOGENOM" id="CLU_701028_0_0_1"/>
<keyword evidence="2 3" id="KW-0067">ATP-binding</keyword>
<dbReference type="PaxDb" id="2903-EOD29392"/>
<dbReference type="AlphaFoldDB" id="A0A0D3K0V7"/>
<dbReference type="EnsemblProtists" id="EOD29392">
    <property type="protein sequence ID" value="EOD29392"/>
    <property type="gene ID" value="EMIHUDRAFT_204047"/>
</dbReference>
<evidence type="ECO:0000259" key="4">
    <source>
        <dbReference type="PROSITE" id="PS50011"/>
    </source>
</evidence>
<dbReference type="GO" id="GO:0005524">
    <property type="term" value="F:ATP binding"/>
    <property type="evidence" value="ECO:0007669"/>
    <property type="project" value="UniProtKB-UniRule"/>
</dbReference>
<feature type="domain" description="Protein kinase" evidence="4">
    <location>
        <begin position="26"/>
        <end position="394"/>
    </location>
</feature>
<dbReference type="SUPFAM" id="SSF56112">
    <property type="entry name" value="Protein kinase-like (PK-like)"/>
    <property type="match status" value="1"/>
</dbReference>
<reference evidence="5" key="2">
    <citation type="submission" date="2024-10" db="UniProtKB">
        <authorList>
            <consortium name="EnsemblProtists"/>
        </authorList>
    </citation>
    <scope>IDENTIFICATION</scope>
</reference>
<dbReference type="KEGG" id="ehx:EMIHUDRAFT_204047"/>
<keyword evidence="6" id="KW-1185">Reference proteome</keyword>
<dbReference type="InterPro" id="IPR000719">
    <property type="entry name" value="Prot_kinase_dom"/>
</dbReference>
<dbReference type="Proteomes" id="UP000013827">
    <property type="component" value="Unassembled WGS sequence"/>
</dbReference>
<proteinExistence type="predicted"/>
<dbReference type="RefSeq" id="XP_005781821.1">
    <property type="nucleotide sequence ID" value="XM_005781764.1"/>
</dbReference>
<keyword evidence="1 3" id="KW-0547">Nucleotide-binding</keyword>
<evidence type="ECO:0000256" key="2">
    <source>
        <dbReference type="ARBA" id="ARBA00022840"/>
    </source>
</evidence>
<feature type="binding site" evidence="3">
    <location>
        <position position="57"/>
    </location>
    <ligand>
        <name>ATP</name>
        <dbReference type="ChEBI" id="CHEBI:30616"/>
    </ligand>
</feature>
<dbReference type="InterPro" id="IPR011009">
    <property type="entry name" value="Kinase-like_dom_sf"/>
</dbReference>
<evidence type="ECO:0000256" key="1">
    <source>
        <dbReference type="ARBA" id="ARBA00022741"/>
    </source>
</evidence>
<sequence>MAKARSAADQPPALAELGEEEVLSALEGSAEVGRGGFGVVYAVELPSLPGWGRVAVKRALHGAEGGEVMAEVSNLRRCAHRNVLPLLGYCGAPQAACLVTSCTSRGSLDDHLLLSPDARLRLQRLGFRGSPGLSWPQRLSALCDAARALEHLHLNLILHRDVKTASAEGCAPSSSFFVSSRGELALGQHPARRSAAAAADARRVYRAFLSDVGHAKERAGGSTAMATRATSAFYSAGFADPIYVDSSQHSRISLLMALAGVESRGLKSAFEDDVMDMAEGADGAGKRLLSAARQAAAWPEAATRELAYLSLMARLERRYQERRGAPLPKGLSEEEKINALVPRRAGPLCGLAHSLRRWYNAARHERGQWSERPTDEEVARVMESARRELERCGL</sequence>